<proteinExistence type="predicted"/>
<dbReference type="Pfam" id="PF08240">
    <property type="entry name" value="ADH_N"/>
    <property type="match status" value="1"/>
</dbReference>
<dbReference type="Gene3D" id="3.90.180.10">
    <property type="entry name" value="Medium-chain alcohol dehydrogenases, catalytic domain"/>
    <property type="match status" value="1"/>
</dbReference>
<dbReference type="SUPFAM" id="SSF50129">
    <property type="entry name" value="GroES-like"/>
    <property type="match status" value="1"/>
</dbReference>
<keyword evidence="3" id="KW-1185">Reference proteome</keyword>
<dbReference type="InterPro" id="IPR011032">
    <property type="entry name" value="GroES-like_sf"/>
</dbReference>
<dbReference type="SMART" id="SM00829">
    <property type="entry name" value="PKS_ER"/>
    <property type="match status" value="1"/>
</dbReference>
<organism evidence="2 3">
    <name type="scientific">Nocardioides seonyuensis</name>
    <dbReference type="NCBI Taxonomy" id="2518371"/>
    <lineage>
        <taxon>Bacteria</taxon>
        <taxon>Bacillati</taxon>
        <taxon>Actinomycetota</taxon>
        <taxon>Actinomycetes</taxon>
        <taxon>Propionibacteriales</taxon>
        <taxon>Nocardioidaceae</taxon>
        <taxon>Nocardioides</taxon>
    </lineage>
</organism>
<dbReference type="SUPFAM" id="SSF51735">
    <property type="entry name" value="NAD(P)-binding Rossmann-fold domains"/>
    <property type="match status" value="1"/>
</dbReference>
<name>A0A4P7IF73_9ACTN</name>
<dbReference type="InterPro" id="IPR051397">
    <property type="entry name" value="Zn-ADH-like_protein"/>
</dbReference>
<dbReference type="Proteomes" id="UP000294853">
    <property type="component" value="Chromosome"/>
</dbReference>
<dbReference type="RefSeq" id="WP_135267910.1">
    <property type="nucleotide sequence ID" value="NZ_CP038436.1"/>
</dbReference>
<evidence type="ECO:0000313" key="3">
    <source>
        <dbReference type="Proteomes" id="UP000294853"/>
    </source>
</evidence>
<dbReference type="InterPro" id="IPR036291">
    <property type="entry name" value="NAD(P)-bd_dom_sf"/>
</dbReference>
<dbReference type="GO" id="GO:0016491">
    <property type="term" value="F:oxidoreductase activity"/>
    <property type="evidence" value="ECO:0007669"/>
    <property type="project" value="InterPro"/>
</dbReference>
<dbReference type="EMBL" id="CP038436">
    <property type="protein sequence ID" value="QBX55919.1"/>
    <property type="molecule type" value="Genomic_DNA"/>
</dbReference>
<dbReference type="Pfam" id="PF00107">
    <property type="entry name" value="ADH_zinc_N"/>
    <property type="match status" value="1"/>
</dbReference>
<dbReference type="OrthoDB" id="9801186at2"/>
<dbReference type="Gene3D" id="3.40.50.720">
    <property type="entry name" value="NAD(P)-binding Rossmann-like Domain"/>
    <property type="match status" value="1"/>
</dbReference>
<sequence>MRALVIPEKIGPDQATLRDGVPEPEGAHPWADGERLLVEVRAAAVAFPDVLQSRGEYQHGTEAPYVTGGEYAGVVLEAPSSSRFRAGDRIAGLSVWGAVAERALGIPRYAVRIPDEMSWTAGAAFFLNYATAAFALRRAGFVEAESVLVHGASGGVGTATLDLLRGRAGRLVAVVSSDAKAAVARDCGADEVLFTDQEWSRQVRELTGHGVDVVIDPVGGDRFTDSLRALDVGGRLMVVGFAAGGIPEVRVNRLLLRILSVMGVALEPWVQRHPDYGPELIDQLESLAQERRVRPWIGTTLRFGQAEQALTTLASREALGKVVVEL</sequence>
<dbReference type="InterPro" id="IPR013149">
    <property type="entry name" value="ADH-like_C"/>
</dbReference>
<dbReference type="PANTHER" id="PTHR43677:SF4">
    <property type="entry name" value="QUINONE OXIDOREDUCTASE-LIKE PROTEIN 2"/>
    <property type="match status" value="1"/>
</dbReference>
<evidence type="ECO:0000259" key="1">
    <source>
        <dbReference type="SMART" id="SM00829"/>
    </source>
</evidence>
<dbReference type="PANTHER" id="PTHR43677">
    <property type="entry name" value="SHORT-CHAIN DEHYDROGENASE/REDUCTASE"/>
    <property type="match status" value="1"/>
</dbReference>
<gene>
    <name evidence="2" type="ORF">EXE58_10900</name>
</gene>
<dbReference type="CDD" id="cd08241">
    <property type="entry name" value="QOR1"/>
    <property type="match status" value="1"/>
</dbReference>
<reference evidence="2 3" key="1">
    <citation type="submission" date="2019-03" db="EMBL/GenBank/DDBJ databases">
        <title>Three New Species of Nocardioides, Nocardioides euryhalodurans sp. nov., Nocardioides seonyuensis sp. nov. and Nocardioides eburneoflavus sp. nov. Iolated from Soil.</title>
        <authorList>
            <person name="Roh S.G."/>
            <person name="Lee C."/>
            <person name="Kim M.-K."/>
            <person name="Kim S.B."/>
        </authorList>
    </citation>
    <scope>NUCLEOTIDE SEQUENCE [LARGE SCALE GENOMIC DNA]</scope>
    <source>
        <strain evidence="2 3">MMS17-SY207-3</strain>
    </source>
</reference>
<dbReference type="InterPro" id="IPR020843">
    <property type="entry name" value="ER"/>
</dbReference>
<dbReference type="KEGG" id="nsn:EXE58_10900"/>
<evidence type="ECO:0000313" key="2">
    <source>
        <dbReference type="EMBL" id="QBX55919.1"/>
    </source>
</evidence>
<feature type="domain" description="Enoyl reductase (ER)" evidence="1">
    <location>
        <begin position="11"/>
        <end position="324"/>
    </location>
</feature>
<protein>
    <submittedName>
        <fullName evidence="2">NADPH:quinone oxidoreductase family protein</fullName>
    </submittedName>
</protein>
<dbReference type="AlphaFoldDB" id="A0A4P7IF73"/>
<accession>A0A4P7IF73</accession>
<dbReference type="InterPro" id="IPR013154">
    <property type="entry name" value="ADH-like_N"/>
</dbReference>